<dbReference type="EMBL" id="JANCLT010000016">
    <property type="protein sequence ID" value="MCP8970903.1"/>
    <property type="molecule type" value="Genomic_DNA"/>
</dbReference>
<proteinExistence type="predicted"/>
<feature type="compositionally biased region" description="Basic and acidic residues" evidence="1">
    <location>
        <begin position="247"/>
        <end position="269"/>
    </location>
</feature>
<dbReference type="RefSeq" id="WP_254760830.1">
    <property type="nucleotide sequence ID" value="NZ_JANCLT010000016.1"/>
</dbReference>
<evidence type="ECO:0000256" key="1">
    <source>
        <dbReference type="SAM" id="MobiDB-lite"/>
    </source>
</evidence>
<reference evidence="2" key="1">
    <citation type="submission" date="2022-07" db="EMBL/GenBank/DDBJ databases">
        <authorList>
            <person name="Li W.-J."/>
            <person name="Deng Q.-Q."/>
        </authorList>
    </citation>
    <scope>NUCLEOTIDE SEQUENCE</scope>
    <source>
        <strain evidence="2">SYSU M60031</strain>
    </source>
</reference>
<dbReference type="Proteomes" id="UP001156102">
    <property type="component" value="Unassembled WGS sequence"/>
</dbReference>
<comment type="caution">
    <text evidence="2">The sequence shown here is derived from an EMBL/GenBank/DDBJ whole genome shotgun (WGS) entry which is preliminary data.</text>
</comment>
<evidence type="ECO:0000313" key="3">
    <source>
        <dbReference type="Proteomes" id="UP001156102"/>
    </source>
</evidence>
<feature type="region of interest" description="Disordered" evidence="1">
    <location>
        <begin position="245"/>
        <end position="295"/>
    </location>
</feature>
<dbReference type="AlphaFoldDB" id="A0AA42BUV1"/>
<feature type="compositionally biased region" description="Polar residues" evidence="1">
    <location>
        <begin position="274"/>
        <end position="286"/>
    </location>
</feature>
<gene>
    <name evidence="2" type="ORF">NK662_20495</name>
</gene>
<organism evidence="2 3">
    <name type="scientific">Ectobacillus ponti</name>
    <dbReference type="NCBI Taxonomy" id="2961894"/>
    <lineage>
        <taxon>Bacteria</taxon>
        <taxon>Bacillati</taxon>
        <taxon>Bacillota</taxon>
        <taxon>Bacilli</taxon>
        <taxon>Bacillales</taxon>
        <taxon>Bacillaceae</taxon>
        <taxon>Ectobacillus</taxon>
    </lineage>
</organism>
<evidence type="ECO:0000313" key="2">
    <source>
        <dbReference type="EMBL" id="MCP8970903.1"/>
    </source>
</evidence>
<sequence>MDQLQVSPYGTFIQGYTKQNFSQLADSIFETNEPKLILLFLHLLRSCRLDTEMKEVLEYMLKAEWEFLEANLSAQEFIFFFWYSYLFDLDQVLLSASAEAAAWLAKATKELSLYHAMKRPVYDKQLLQAEVEQFRASSPFSQADTEAIIQKVQKDAVDRKNRPKIQEFKNALYVMDESILKSYCNAYGLTRQTRGIALCEPGESERITGYVEAENFLAPSGKLAFIMEQTVRELEGMHKPQVIKAYKPKELAQDKSAKSERKGKSREDDILSFNWPSTEASETTGPAQKGPALNENSDLKKLGYQITGLTRGKRWNILQQAVPRLGLKRVAHLIAYNVRLRKGQKNSISKYQYAITEWEHDLERLKKTYYKRDFTWPQT</sequence>
<name>A0AA42BUV1_9BACI</name>
<protein>
    <submittedName>
        <fullName evidence="2">Uncharacterized protein</fullName>
    </submittedName>
</protein>
<keyword evidence="3" id="KW-1185">Reference proteome</keyword>
<accession>A0AA42BUV1</accession>